<name>A0A174SCE1_BACUN</name>
<evidence type="ECO:0000256" key="2">
    <source>
        <dbReference type="ARBA" id="ARBA00022801"/>
    </source>
</evidence>
<dbReference type="InterPro" id="IPR051913">
    <property type="entry name" value="GH2_Domain-Containing"/>
</dbReference>
<dbReference type="InterPro" id="IPR036156">
    <property type="entry name" value="Beta-gal/glucu_dom_sf"/>
</dbReference>
<feature type="domain" description="Glycoside hydrolase family 2 catalytic" evidence="6">
    <location>
        <begin position="354"/>
        <end position="481"/>
    </location>
</feature>
<comment type="similarity">
    <text evidence="1">Belongs to the glycosyl hydrolase 2 family.</text>
</comment>
<keyword evidence="2 9" id="KW-0378">Hydrolase</keyword>
<dbReference type="PANTHER" id="PTHR42732:SF2">
    <property type="entry name" value="BETA-MANNOSIDASE"/>
    <property type="match status" value="1"/>
</dbReference>
<evidence type="ECO:0000259" key="6">
    <source>
        <dbReference type="Pfam" id="PF02836"/>
    </source>
</evidence>
<dbReference type="InterPro" id="IPR006103">
    <property type="entry name" value="Glyco_hydro_2_cat"/>
</dbReference>
<protein>
    <submittedName>
        <fullName evidence="9">Beta-galactosidase</fullName>
        <ecNumber evidence="9">3.2.1.23</ecNumber>
    </submittedName>
</protein>
<dbReference type="Gene3D" id="2.60.120.260">
    <property type="entry name" value="Galactose-binding domain-like"/>
    <property type="match status" value="1"/>
</dbReference>
<dbReference type="Pfam" id="PF02837">
    <property type="entry name" value="Glyco_hydro_2_N"/>
    <property type="match status" value="1"/>
</dbReference>
<dbReference type="GO" id="GO:0004565">
    <property type="term" value="F:beta-galactosidase activity"/>
    <property type="evidence" value="ECO:0007669"/>
    <property type="project" value="UniProtKB-EC"/>
</dbReference>
<sequence length="607" mass="69321">MRMKKLALACALALGLQAPSLAQWKPAGDRIKTEWGEKLDPANVLPEYPRPMMERKEWKNLNGLWDYAIRPCGEAEPKTYDGEILVPFAVESSLSGVGVHLEDSQELWYTRQFEVPAGWKGKRVLLHFGAVDWRAHVWVNNTSVGKHEGGYTPFCFDITDALQKGSNKLTVRVWDPTNNGPQPVGKQANRPQGIWYTAVSGIWQTVWLEPVNENHIASMKITPDIDLNRLRIEARTGEGEWKKGCRLEAEVYDNGKLVASGAAIRGEAIDITIPGEVKLWSPDTPFLYTLKVRLKQNSTETDAVDSYAAMRKFSSKRDASGVMRMQLNNRDLFQFGPLDQGWWPDGLYTAPTDEALIYDIQKTKDFGFNMIRKHVKVEPARWYAHCDRIGIIVWQDMPNGDKMHEWNQRDYFTGADLTRTPQSEAIYFKEWKEIMDYLYSYPCIGVWVPFNEGWGQFKTEETANLTKQYDGTRLVNAASGGNHYTCGDMLDIHSYPGPEPFLYDARRANVIGEYGGIGYVVKGHVWEADRNWGYIRFNTSKEVTDEYVKYAQELKKLALKGFTGAVYTQTSDVEIEVNGLMTYDRKVIKVDEKRIREINLEICNSLK</sequence>
<dbReference type="Proteomes" id="UP000095788">
    <property type="component" value="Unassembled WGS sequence"/>
</dbReference>
<dbReference type="InterPro" id="IPR006104">
    <property type="entry name" value="Glyco_hydro_2_N"/>
</dbReference>
<dbReference type="InterPro" id="IPR013783">
    <property type="entry name" value="Ig-like_fold"/>
</dbReference>
<feature type="signal peptide" evidence="4">
    <location>
        <begin position="1"/>
        <end position="22"/>
    </location>
</feature>
<reference evidence="10 11" key="1">
    <citation type="submission" date="2015-09" db="EMBL/GenBank/DDBJ databases">
        <authorList>
            <consortium name="Pathogen Informatics"/>
        </authorList>
    </citation>
    <scope>NUCLEOTIDE SEQUENCE [LARGE SCALE GENOMIC DNA]</scope>
    <source>
        <strain evidence="8 10">2789STDY5608791</strain>
        <strain evidence="9 11">2789STDY5834942</strain>
    </source>
</reference>
<evidence type="ECO:0000259" key="7">
    <source>
        <dbReference type="Pfam" id="PF02837"/>
    </source>
</evidence>
<feature type="chain" id="PRO_5014252642" evidence="4">
    <location>
        <begin position="23"/>
        <end position="607"/>
    </location>
</feature>
<accession>A0A174SCE1</accession>
<dbReference type="GO" id="GO:0005975">
    <property type="term" value="P:carbohydrate metabolic process"/>
    <property type="evidence" value="ECO:0007669"/>
    <property type="project" value="InterPro"/>
</dbReference>
<dbReference type="Proteomes" id="UP000095419">
    <property type="component" value="Unassembled WGS sequence"/>
</dbReference>
<dbReference type="Pfam" id="PF02836">
    <property type="entry name" value="Glyco_hydro_2_C"/>
    <property type="match status" value="1"/>
</dbReference>
<dbReference type="SUPFAM" id="SSF49785">
    <property type="entry name" value="Galactose-binding domain-like"/>
    <property type="match status" value="1"/>
</dbReference>
<evidence type="ECO:0000313" key="8">
    <source>
        <dbReference type="EMBL" id="CUP02784.1"/>
    </source>
</evidence>
<dbReference type="Gene3D" id="3.20.20.80">
    <property type="entry name" value="Glycosidases"/>
    <property type="match status" value="1"/>
</dbReference>
<dbReference type="EMBL" id="CZBF01000003">
    <property type="protein sequence ID" value="CUP92880.1"/>
    <property type="molecule type" value="Genomic_DNA"/>
</dbReference>
<feature type="domain" description="Glycosyl hydrolases family 2 sugar binding" evidence="7">
    <location>
        <begin position="105"/>
        <end position="175"/>
    </location>
</feature>
<dbReference type="EC" id="3.2.1.23" evidence="9"/>
<dbReference type="EMBL" id="CYZF01000008">
    <property type="protein sequence ID" value="CUP02784.1"/>
    <property type="molecule type" value="Genomic_DNA"/>
</dbReference>
<dbReference type="SUPFAM" id="SSF49303">
    <property type="entry name" value="beta-Galactosidase/glucuronidase domain"/>
    <property type="match status" value="1"/>
</dbReference>
<gene>
    <name evidence="9" type="primary">lacZ_12</name>
    <name evidence="8" type="synonym">lacZ_14</name>
    <name evidence="8" type="ORF">ERS417307_02999</name>
    <name evidence="9" type="ORF">ERS852554_02324</name>
</gene>
<dbReference type="InterPro" id="IPR006102">
    <property type="entry name" value="Ig-like_GH2"/>
</dbReference>
<organism evidence="9 11">
    <name type="scientific">Bacteroides uniformis</name>
    <dbReference type="NCBI Taxonomy" id="820"/>
    <lineage>
        <taxon>Bacteria</taxon>
        <taxon>Pseudomonadati</taxon>
        <taxon>Bacteroidota</taxon>
        <taxon>Bacteroidia</taxon>
        <taxon>Bacteroidales</taxon>
        <taxon>Bacteroidaceae</taxon>
        <taxon>Bacteroides</taxon>
    </lineage>
</organism>
<evidence type="ECO:0000256" key="1">
    <source>
        <dbReference type="ARBA" id="ARBA00007401"/>
    </source>
</evidence>
<dbReference type="Gene3D" id="2.60.40.10">
    <property type="entry name" value="Immunoglobulins"/>
    <property type="match status" value="1"/>
</dbReference>
<dbReference type="PANTHER" id="PTHR42732">
    <property type="entry name" value="BETA-GALACTOSIDASE"/>
    <property type="match status" value="1"/>
</dbReference>
<keyword evidence="3 9" id="KW-0326">Glycosidase</keyword>
<evidence type="ECO:0000313" key="10">
    <source>
        <dbReference type="Proteomes" id="UP000095419"/>
    </source>
</evidence>
<evidence type="ECO:0000313" key="9">
    <source>
        <dbReference type="EMBL" id="CUP92880.1"/>
    </source>
</evidence>
<keyword evidence="4" id="KW-0732">Signal</keyword>
<dbReference type="Pfam" id="PF00703">
    <property type="entry name" value="Glyco_hydro_2"/>
    <property type="match status" value="1"/>
</dbReference>
<dbReference type="InterPro" id="IPR008979">
    <property type="entry name" value="Galactose-bd-like_sf"/>
</dbReference>
<proteinExistence type="inferred from homology"/>
<evidence type="ECO:0000256" key="4">
    <source>
        <dbReference type="SAM" id="SignalP"/>
    </source>
</evidence>
<evidence type="ECO:0000256" key="3">
    <source>
        <dbReference type="ARBA" id="ARBA00023295"/>
    </source>
</evidence>
<dbReference type="AlphaFoldDB" id="A0A174SCE1"/>
<evidence type="ECO:0000259" key="5">
    <source>
        <dbReference type="Pfam" id="PF00703"/>
    </source>
</evidence>
<dbReference type="InterPro" id="IPR017853">
    <property type="entry name" value="GH"/>
</dbReference>
<evidence type="ECO:0000313" key="11">
    <source>
        <dbReference type="Proteomes" id="UP000095788"/>
    </source>
</evidence>
<dbReference type="SUPFAM" id="SSF51445">
    <property type="entry name" value="(Trans)glycosidases"/>
    <property type="match status" value="1"/>
</dbReference>
<feature type="domain" description="Glycoside hydrolase family 2 immunoglobulin-like beta-sandwich" evidence="5">
    <location>
        <begin position="215"/>
        <end position="311"/>
    </location>
</feature>